<dbReference type="Proteomes" id="UP001576780">
    <property type="component" value="Unassembled WGS sequence"/>
</dbReference>
<accession>A0ABV4WQ12</accession>
<dbReference type="InterPro" id="IPR050313">
    <property type="entry name" value="Carb_Metab_HTH_regulators"/>
</dbReference>
<dbReference type="PANTHER" id="PTHR30363:SF28">
    <property type="entry name" value="TRANSCRIPTIONAL REGULATORY PROTEIN-RELATED"/>
    <property type="match status" value="1"/>
</dbReference>
<organism evidence="2 3">
    <name type="scientific">Floridaenema evergladense BLCC-F167</name>
    <dbReference type="NCBI Taxonomy" id="3153639"/>
    <lineage>
        <taxon>Bacteria</taxon>
        <taxon>Bacillati</taxon>
        <taxon>Cyanobacteriota</taxon>
        <taxon>Cyanophyceae</taxon>
        <taxon>Oscillatoriophycideae</taxon>
        <taxon>Aerosakkonematales</taxon>
        <taxon>Aerosakkonemataceae</taxon>
        <taxon>Floridanema</taxon>
        <taxon>Floridanema evergladense</taxon>
    </lineage>
</organism>
<dbReference type="RefSeq" id="WP_413279529.1">
    <property type="nucleotide sequence ID" value="NZ_JBHFNT010000200.1"/>
</dbReference>
<sequence length="235" mass="26323">MTKKTLSLLTATRTRRTIVQLLKQEGSLDAETLASRLGITAMAVRQHLYALQEEQLVTYQEQSRPMGRPAKLWQLTISADRFFPEGYAELTLSLLNSVKEAFGEAGLEQLLSIRTRQQIEGYSKLLKGKRNLLQRLNKLAQIRTNEGYMAQVQSNPDGSFLLIENHCPICAAATACTGLCAKELETFQSVLGDEVNIQRVEHIIAGERRCAYQICLRQVSLSAPSHLEHNENTHG</sequence>
<dbReference type="EMBL" id="JBHFNT010000200">
    <property type="protein sequence ID" value="MFB2837174.1"/>
    <property type="molecule type" value="Genomic_DNA"/>
</dbReference>
<dbReference type="PANTHER" id="PTHR30363">
    <property type="entry name" value="HTH-TYPE TRANSCRIPTIONAL REGULATOR SRLR-RELATED"/>
    <property type="match status" value="1"/>
</dbReference>
<evidence type="ECO:0000313" key="3">
    <source>
        <dbReference type="Proteomes" id="UP001576780"/>
    </source>
</evidence>
<dbReference type="InterPro" id="IPR001845">
    <property type="entry name" value="HTH_ArsR_DNA-bd_dom"/>
</dbReference>
<proteinExistence type="predicted"/>
<name>A0ABV4WQ12_9CYAN</name>
<gene>
    <name evidence="2" type="ORF">ACE1CA_21830</name>
</gene>
<protein>
    <submittedName>
        <fullName evidence="2">Helix-turn-helix transcriptional regulator</fullName>
    </submittedName>
</protein>
<evidence type="ECO:0000313" key="2">
    <source>
        <dbReference type="EMBL" id="MFB2837174.1"/>
    </source>
</evidence>
<reference evidence="2 3" key="1">
    <citation type="submission" date="2024-09" db="EMBL/GenBank/DDBJ databases">
        <title>Floridaenema gen nov. (Aerosakkonemataceae, Aerosakkonematales ord. nov., Cyanobacteria) from benthic tropical and subtropical fresh waters, with the description of four new species.</title>
        <authorList>
            <person name="Moretto J.A."/>
            <person name="Berthold D.E."/>
            <person name="Lefler F.W."/>
            <person name="Huang I.-S."/>
            <person name="Laughinghouse H. IV."/>
        </authorList>
    </citation>
    <scope>NUCLEOTIDE SEQUENCE [LARGE SCALE GENOMIC DNA]</scope>
    <source>
        <strain evidence="2 3">BLCC-F167</strain>
    </source>
</reference>
<evidence type="ECO:0000259" key="1">
    <source>
        <dbReference type="Pfam" id="PF01022"/>
    </source>
</evidence>
<keyword evidence="3" id="KW-1185">Reference proteome</keyword>
<dbReference type="Pfam" id="PF01022">
    <property type="entry name" value="HTH_5"/>
    <property type="match status" value="1"/>
</dbReference>
<dbReference type="Gene3D" id="1.10.10.10">
    <property type="entry name" value="Winged helix-like DNA-binding domain superfamily/Winged helix DNA-binding domain"/>
    <property type="match status" value="1"/>
</dbReference>
<feature type="domain" description="HTH arsR-type" evidence="1">
    <location>
        <begin position="14"/>
        <end position="59"/>
    </location>
</feature>
<comment type="caution">
    <text evidence="2">The sequence shown here is derived from an EMBL/GenBank/DDBJ whole genome shotgun (WGS) entry which is preliminary data.</text>
</comment>
<dbReference type="InterPro" id="IPR036388">
    <property type="entry name" value="WH-like_DNA-bd_sf"/>
</dbReference>
<dbReference type="SUPFAM" id="SSF46785">
    <property type="entry name" value="Winged helix' DNA-binding domain"/>
    <property type="match status" value="1"/>
</dbReference>
<dbReference type="InterPro" id="IPR036390">
    <property type="entry name" value="WH_DNA-bd_sf"/>
</dbReference>